<dbReference type="PANTHER" id="PTHR35750:SF1">
    <property type="entry name" value="PHOSPHOLIPID HYDROPEROXIDE GLUTATHIONE PEROXIDASE"/>
    <property type="match status" value="1"/>
</dbReference>
<evidence type="ECO:0000256" key="1">
    <source>
        <dbReference type="SAM" id="MobiDB-lite"/>
    </source>
</evidence>
<dbReference type="RefSeq" id="XP_020081576.1">
    <property type="nucleotide sequence ID" value="XM_020225987.1"/>
</dbReference>
<evidence type="ECO:0000313" key="2">
    <source>
        <dbReference type="Proteomes" id="UP000515123"/>
    </source>
</evidence>
<dbReference type="PANTHER" id="PTHR35750">
    <property type="entry name" value="PHOSPHOLIPID HYDROPEROXIDE GLUTATHIONE PEROXIDASE"/>
    <property type="match status" value="1"/>
</dbReference>
<keyword evidence="2" id="KW-1185">Reference proteome</keyword>
<protein>
    <submittedName>
        <fullName evidence="3">Uncharacterized protein LOC109705258</fullName>
    </submittedName>
</protein>
<feature type="region of interest" description="Disordered" evidence="1">
    <location>
        <begin position="15"/>
        <end position="44"/>
    </location>
</feature>
<organism evidence="2 3">
    <name type="scientific">Ananas comosus</name>
    <name type="common">Pineapple</name>
    <name type="synonym">Ananas ananas</name>
    <dbReference type="NCBI Taxonomy" id="4615"/>
    <lineage>
        <taxon>Eukaryota</taxon>
        <taxon>Viridiplantae</taxon>
        <taxon>Streptophyta</taxon>
        <taxon>Embryophyta</taxon>
        <taxon>Tracheophyta</taxon>
        <taxon>Spermatophyta</taxon>
        <taxon>Magnoliopsida</taxon>
        <taxon>Liliopsida</taxon>
        <taxon>Poales</taxon>
        <taxon>Bromeliaceae</taxon>
        <taxon>Bromelioideae</taxon>
        <taxon>Ananas</taxon>
    </lineage>
</organism>
<feature type="compositionally biased region" description="Basic and acidic residues" evidence="1">
    <location>
        <begin position="32"/>
        <end position="41"/>
    </location>
</feature>
<accession>A0A6P5EDZ6</accession>
<sequence>MRFLRRIAGIFGLGRDDAAHNEGSDGAGEGAGDDRAAEGAARRRGFSVQVPVAVDRSAAAGGGGPVLVPSDLGDGGVQVLELILAIMRLIDDISLSVLVDV</sequence>
<proteinExistence type="predicted"/>
<reference evidence="2" key="1">
    <citation type="journal article" date="2015" name="Nat. Genet.">
        <title>The pineapple genome and the evolution of CAM photosynthesis.</title>
        <authorList>
            <person name="Ming R."/>
            <person name="VanBuren R."/>
            <person name="Wai C.M."/>
            <person name="Tang H."/>
            <person name="Schatz M.C."/>
            <person name="Bowers J.E."/>
            <person name="Lyons E."/>
            <person name="Wang M.L."/>
            <person name="Chen J."/>
            <person name="Biggers E."/>
            <person name="Zhang J."/>
            <person name="Huang L."/>
            <person name="Zhang L."/>
            <person name="Miao W."/>
            <person name="Zhang J."/>
            <person name="Ye Z."/>
            <person name="Miao C."/>
            <person name="Lin Z."/>
            <person name="Wang H."/>
            <person name="Zhou H."/>
            <person name="Yim W.C."/>
            <person name="Priest H.D."/>
            <person name="Zheng C."/>
            <person name="Woodhouse M."/>
            <person name="Edger P.P."/>
            <person name="Guyot R."/>
            <person name="Guo H.B."/>
            <person name="Guo H."/>
            <person name="Zheng G."/>
            <person name="Singh R."/>
            <person name="Sharma A."/>
            <person name="Min X."/>
            <person name="Zheng Y."/>
            <person name="Lee H."/>
            <person name="Gurtowski J."/>
            <person name="Sedlazeck F.J."/>
            <person name="Harkess A."/>
            <person name="McKain M.R."/>
            <person name="Liao Z."/>
            <person name="Fang J."/>
            <person name="Liu J."/>
            <person name="Zhang X."/>
            <person name="Zhang Q."/>
            <person name="Hu W."/>
            <person name="Qin Y."/>
            <person name="Wang K."/>
            <person name="Chen L.Y."/>
            <person name="Shirley N."/>
            <person name="Lin Y.R."/>
            <person name="Liu L.Y."/>
            <person name="Hernandez A.G."/>
            <person name="Wright C.L."/>
            <person name="Bulone V."/>
            <person name="Tuskan G.A."/>
            <person name="Heath K."/>
            <person name="Zee F."/>
            <person name="Moore P.H."/>
            <person name="Sunkar R."/>
            <person name="Leebens-Mack J.H."/>
            <person name="Mockler T."/>
            <person name="Bennetzen J.L."/>
            <person name="Freeling M."/>
            <person name="Sankoff D."/>
            <person name="Paterson A.H."/>
            <person name="Zhu X."/>
            <person name="Yang X."/>
            <person name="Smith J.A."/>
            <person name="Cushman J.C."/>
            <person name="Paull R.E."/>
            <person name="Yu Q."/>
        </authorList>
    </citation>
    <scope>NUCLEOTIDE SEQUENCE [LARGE SCALE GENOMIC DNA]</scope>
    <source>
        <strain evidence="2">cv. F153</strain>
    </source>
</reference>
<reference evidence="3" key="2">
    <citation type="submission" date="2025-08" db="UniProtKB">
        <authorList>
            <consortium name="RefSeq"/>
        </authorList>
    </citation>
    <scope>IDENTIFICATION</scope>
    <source>
        <tissue evidence="3">Leaf</tissue>
    </source>
</reference>
<name>A0A6P5EDZ6_ANACO</name>
<evidence type="ECO:0000313" key="3">
    <source>
        <dbReference type="RefSeq" id="XP_020081576.1"/>
    </source>
</evidence>
<dbReference type="AlphaFoldDB" id="A0A6P5EDZ6"/>
<dbReference type="OrthoDB" id="550279at2759"/>
<dbReference type="Proteomes" id="UP000515123">
    <property type="component" value="Unplaced"/>
</dbReference>
<dbReference type="GeneID" id="109705258"/>
<gene>
    <name evidence="3" type="primary">LOC109705258</name>
</gene>